<evidence type="ECO:0000313" key="5">
    <source>
        <dbReference type="Proteomes" id="UP000067626"/>
    </source>
</evidence>
<dbReference type="STRING" id="52.CMC5_032700"/>
<name>A0A0K1EEY6_CHOCO</name>
<keyword evidence="2 4" id="KW-0808">Transferase</keyword>
<evidence type="ECO:0000256" key="3">
    <source>
        <dbReference type="ARBA" id="ARBA00023315"/>
    </source>
</evidence>
<protein>
    <submittedName>
        <fullName evidence="4">Serine acetyltransferase</fullName>
        <ecNumber evidence="4">2.3.1.30</ecNumber>
    </submittedName>
</protein>
<dbReference type="PATRIC" id="fig|52.7.peg.3596"/>
<keyword evidence="1" id="KW-0028">Amino-acid biosynthesis</keyword>
<dbReference type="GO" id="GO:0009001">
    <property type="term" value="F:serine O-acetyltransferase activity"/>
    <property type="evidence" value="ECO:0007669"/>
    <property type="project" value="UniProtKB-EC"/>
</dbReference>
<dbReference type="Gene3D" id="1.10.3130.10">
    <property type="entry name" value="serine acetyltransferase, domain 1"/>
    <property type="match status" value="1"/>
</dbReference>
<dbReference type="InterPro" id="IPR045304">
    <property type="entry name" value="LbH_SAT"/>
</dbReference>
<dbReference type="AlphaFoldDB" id="A0A0K1EEY6"/>
<sequence>MSERWVGEDALGAGQRPEAGCGNGASVPVPTQPLDAIVLEVVKSYRADARGHFIGRHFRPSRDEIIECIQLFLQIFFPGYFGRLDLTDEDLVYHVGGLVGSLRQKLAWQIEQCLCHVAEGEGANLRPCAGHARNLADRVLARVPVLREILIEDVQAAYDGDPAATNHDEILMAYPGMLAVAVYRVAHELHQMGVPLLPRIMTEWAHAQTGADIHPGAEIGRRFFIDHATGVVIGETTTIGNGVKLYQGVTLGALSHPRDEKGRVIRNTKRHPTVEDNVTLYAHATVLGGSTVVGAGSVVGGSVFLTRSVPPGSRVVMKAPELSVRTSNPPPGWVLDFDI</sequence>
<dbReference type="KEGG" id="ccro:CMC5_032700"/>
<dbReference type="SUPFAM" id="SSF51161">
    <property type="entry name" value="Trimeric LpxA-like enzymes"/>
    <property type="match status" value="1"/>
</dbReference>
<reference evidence="4 5" key="1">
    <citation type="submission" date="2015-07" db="EMBL/GenBank/DDBJ databases">
        <title>Genome analysis of myxobacterium Chondromyces crocatus Cm c5 reveals a high potential for natural compound synthesis and the genetic basis for the loss of fruiting body formation.</title>
        <authorList>
            <person name="Zaburannyi N."/>
            <person name="Bunk B."/>
            <person name="Maier J."/>
            <person name="Overmann J."/>
            <person name="Mueller R."/>
        </authorList>
    </citation>
    <scope>NUCLEOTIDE SEQUENCE [LARGE SCALE GENOMIC DNA]</scope>
    <source>
        <strain evidence="4 5">Cm c5</strain>
    </source>
</reference>
<gene>
    <name evidence="4" type="ORF">CMC5_032700</name>
</gene>
<organism evidence="4 5">
    <name type="scientific">Chondromyces crocatus</name>
    <dbReference type="NCBI Taxonomy" id="52"/>
    <lineage>
        <taxon>Bacteria</taxon>
        <taxon>Pseudomonadati</taxon>
        <taxon>Myxococcota</taxon>
        <taxon>Polyangia</taxon>
        <taxon>Polyangiales</taxon>
        <taxon>Polyangiaceae</taxon>
        <taxon>Chondromyces</taxon>
    </lineage>
</organism>
<dbReference type="PANTHER" id="PTHR42811">
    <property type="entry name" value="SERINE ACETYLTRANSFERASE"/>
    <property type="match status" value="1"/>
</dbReference>
<keyword evidence="3 4" id="KW-0012">Acyltransferase</keyword>
<evidence type="ECO:0000256" key="2">
    <source>
        <dbReference type="ARBA" id="ARBA00022679"/>
    </source>
</evidence>
<dbReference type="CDD" id="cd03354">
    <property type="entry name" value="LbH_SAT"/>
    <property type="match status" value="1"/>
</dbReference>
<dbReference type="Proteomes" id="UP000067626">
    <property type="component" value="Chromosome"/>
</dbReference>
<proteinExistence type="predicted"/>
<keyword evidence="5" id="KW-1185">Reference proteome</keyword>
<evidence type="ECO:0000313" key="4">
    <source>
        <dbReference type="EMBL" id="AKT39123.1"/>
    </source>
</evidence>
<dbReference type="EMBL" id="CP012159">
    <property type="protein sequence ID" value="AKT39123.1"/>
    <property type="molecule type" value="Genomic_DNA"/>
</dbReference>
<dbReference type="OrthoDB" id="9801456at2"/>
<dbReference type="Gene3D" id="2.160.10.10">
    <property type="entry name" value="Hexapeptide repeat proteins"/>
    <property type="match status" value="1"/>
</dbReference>
<dbReference type="GO" id="GO:0008652">
    <property type="term" value="P:amino acid biosynthetic process"/>
    <property type="evidence" value="ECO:0007669"/>
    <property type="project" value="UniProtKB-KW"/>
</dbReference>
<dbReference type="InterPro" id="IPR011004">
    <property type="entry name" value="Trimer_LpxA-like_sf"/>
</dbReference>
<evidence type="ECO:0000256" key="1">
    <source>
        <dbReference type="ARBA" id="ARBA00022605"/>
    </source>
</evidence>
<dbReference type="EC" id="2.3.1.30" evidence="4"/>
<dbReference type="InterPro" id="IPR042122">
    <property type="entry name" value="Ser_AcTrfase_N_sf"/>
</dbReference>
<dbReference type="RefSeq" id="WP_156338632.1">
    <property type="nucleotide sequence ID" value="NZ_CP012159.1"/>
</dbReference>
<accession>A0A0K1EEY6</accession>